<reference evidence="2 3" key="1">
    <citation type="journal article" date="2016" name="Nat. Commun.">
        <title>Thousands of microbial genomes shed light on interconnected biogeochemical processes in an aquifer system.</title>
        <authorList>
            <person name="Anantharaman K."/>
            <person name="Brown C.T."/>
            <person name="Hug L.A."/>
            <person name="Sharon I."/>
            <person name="Castelle C.J."/>
            <person name="Probst A.J."/>
            <person name="Thomas B.C."/>
            <person name="Singh A."/>
            <person name="Wilkins M.J."/>
            <person name="Karaoz U."/>
            <person name="Brodie E.L."/>
            <person name="Williams K.H."/>
            <person name="Hubbard S.S."/>
            <person name="Banfield J.F."/>
        </authorList>
    </citation>
    <scope>NUCLEOTIDE SEQUENCE [LARGE SCALE GENOMIC DNA]</scope>
</reference>
<keyword evidence="1" id="KW-1133">Transmembrane helix</keyword>
<sequence>MTNKIINFFDKLEDKIRGKLSHYPLVYAFLGGIGMVLFWRGVWHTADFLSAVVLSNEPFTFESLLDGPLSLVIGGGMLLITGVFVSGFIGSRLIISGLSGEKKLAEKTKDEIITEEDQIMGLKKSLDKVGEEIVKIKSEIKKHHHDK</sequence>
<evidence type="ECO:0000313" key="2">
    <source>
        <dbReference type="EMBL" id="OHB12005.1"/>
    </source>
</evidence>
<protein>
    <submittedName>
        <fullName evidence="2">Uncharacterized protein</fullName>
    </submittedName>
</protein>
<keyword evidence="1" id="KW-0472">Membrane</keyword>
<evidence type="ECO:0000256" key="1">
    <source>
        <dbReference type="SAM" id="Phobius"/>
    </source>
</evidence>
<dbReference type="AlphaFoldDB" id="A0A1G2URI4"/>
<name>A0A1G2URI4_9BACT</name>
<keyword evidence="1" id="KW-0812">Transmembrane</keyword>
<comment type="caution">
    <text evidence="2">The sequence shown here is derived from an EMBL/GenBank/DDBJ whole genome shotgun (WGS) entry which is preliminary data.</text>
</comment>
<feature type="transmembrane region" description="Helical" evidence="1">
    <location>
        <begin position="71"/>
        <end position="95"/>
    </location>
</feature>
<dbReference type="Proteomes" id="UP000176558">
    <property type="component" value="Unassembled WGS sequence"/>
</dbReference>
<organism evidence="2 3">
    <name type="scientific">Candidatus Zambryskibacteria bacterium RIFCSPLOWO2_12_FULL_39_23</name>
    <dbReference type="NCBI Taxonomy" id="1802776"/>
    <lineage>
        <taxon>Bacteria</taxon>
        <taxon>Candidatus Zambryskiibacteriota</taxon>
    </lineage>
</organism>
<proteinExistence type="predicted"/>
<gene>
    <name evidence="2" type="ORF">A3G99_02885</name>
</gene>
<evidence type="ECO:0000313" key="3">
    <source>
        <dbReference type="Proteomes" id="UP000176558"/>
    </source>
</evidence>
<dbReference type="EMBL" id="MHWT01000024">
    <property type="protein sequence ID" value="OHB12005.1"/>
    <property type="molecule type" value="Genomic_DNA"/>
</dbReference>
<feature type="transmembrane region" description="Helical" evidence="1">
    <location>
        <begin position="20"/>
        <end position="39"/>
    </location>
</feature>
<accession>A0A1G2URI4</accession>